<evidence type="ECO:0000313" key="2">
    <source>
        <dbReference type="Proteomes" id="UP001221898"/>
    </source>
</evidence>
<keyword evidence="2" id="KW-1185">Reference proteome</keyword>
<accession>A0AAD7S434</accession>
<protein>
    <submittedName>
        <fullName evidence="1">Uncharacterized protein</fullName>
    </submittedName>
</protein>
<dbReference type="Proteomes" id="UP001221898">
    <property type="component" value="Unassembled WGS sequence"/>
</dbReference>
<name>A0AAD7S434_9TELE</name>
<organism evidence="1 2">
    <name type="scientific">Aldrovandia affinis</name>
    <dbReference type="NCBI Taxonomy" id="143900"/>
    <lineage>
        <taxon>Eukaryota</taxon>
        <taxon>Metazoa</taxon>
        <taxon>Chordata</taxon>
        <taxon>Craniata</taxon>
        <taxon>Vertebrata</taxon>
        <taxon>Euteleostomi</taxon>
        <taxon>Actinopterygii</taxon>
        <taxon>Neopterygii</taxon>
        <taxon>Teleostei</taxon>
        <taxon>Notacanthiformes</taxon>
        <taxon>Halosauridae</taxon>
        <taxon>Aldrovandia</taxon>
    </lineage>
</organism>
<reference evidence="1" key="1">
    <citation type="journal article" date="2023" name="Science">
        <title>Genome structures resolve the early diversification of teleost fishes.</title>
        <authorList>
            <person name="Parey E."/>
            <person name="Louis A."/>
            <person name="Montfort J."/>
            <person name="Bouchez O."/>
            <person name="Roques C."/>
            <person name="Iampietro C."/>
            <person name="Lluch J."/>
            <person name="Castinel A."/>
            <person name="Donnadieu C."/>
            <person name="Desvignes T."/>
            <person name="Floi Bucao C."/>
            <person name="Jouanno E."/>
            <person name="Wen M."/>
            <person name="Mejri S."/>
            <person name="Dirks R."/>
            <person name="Jansen H."/>
            <person name="Henkel C."/>
            <person name="Chen W.J."/>
            <person name="Zahm M."/>
            <person name="Cabau C."/>
            <person name="Klopp C."/>
            <person name="Thompson A.W."/>
            <person name="Robinson-Rechavi M."/>
            <person name="Braasch I."/>
            <person name="Lecointre G."/>
            <person name="Bobe J."/>
            <person name="Postlethwait J.H."/>
            <person name="Berthelot C."/>
            <person name="Roest Crollius H."/>
            <person name="Guiguen Y."/>
        </authorList>
    </citation>
    <scope>NUCLEOTIDE SEQUENCE</scope>
    <source>
        <strain evidence="1">NC1722</strain>
    </source>
</reference>
<comment type="caution">
    <text evidence="1">The sequence shown here is derived from an EMBL/GenBank/DDBJ whole genome shotgun (WGS) entry which is preliminary data.</text>
</comment>
<dbReference type="EMBL" id="JAINUG010000115">
    <property type="protein sequence ID" value="KAJ8395589.1"/>
    <property type="molecule type" value="Genomic_DNA"/>
</dbReference>
<proteinExistence type="predicted"/>
<dbReference type="AlphaFoldDB" id="A0AAD7S434"/>
<gene>
    <name evidence="1" type="ORF">AAFF_G00030700</name>
</gene>
<sequence>MCLVGQSPQAFSHCHTETPLSSPFEVSLPRQGLRERPSGIVSGGGGERAACPPCFAGRLEWKVCVSHGGTPPTTTGTAA</sequence>
<evidence type="ECO:0000313" key="1">
    <source>
        <dbReference type="EMBL" id="KAJ8395589.1"/>
    </source>
</evidence>